<dbReference type="AlphaFoldDB" id="A0A8C9HRJ1"/>
<accession>A0A8C9HRJ1</accession>
<keyword evidence="2" id="KW-1185">Reference proteome</keyword>
<organism evidence="1 2">
    <name type="scientific">Piliocolobus tephrosceles</name>
    <name type="common">Ugandan red Colobus</name>
    <dbReference type="NCBI Taxonomy" id="591936"/>
    <lineage>
        <taxon>Eukaryota</taxon>
        <taxon>Metazoa</taxon>
        <taxon>Chordata</taxon>
        <taxon>Craniata</taxon>
        <taxon>Vertebrata</taxon>
        <taxon>Euteleostomi</taxon>
        <taxon>Mammalia</taxon>
        <taxon>Eutheria</taxon>
        <taxon>Euarchontoglires</taxon>
        <taxon>Primates</taxon>
        <taxon>Haplorrhini</taxon>
        <taxon>Catarrhini</taxon>
        <taxon>Cercopithecidae</taxon>
        <taxon>Colobinae</taxon>
        <taxon>Piliocolobus</taxon>
    </lineage>
</organism>
<sequence>MVCRFLRHLFKALTAAPPPHPPHLCKTDPSRAGSDHSLLSDLSCNYDNMRFAVVLLEKSLDSATNSLIRPVHLRTFPVNCVLTTCLPHALFICVNTFDITAKEII</sequence>
<dbReference type="Ensembl" id="ENSPTET00000033849.1">
    <property type="protein sequence ID" value="ENSPTEP00000023706.1"/>
    <property type="gene ID" value="ENSPTEG00000024360.1"/>
</dbReference>
<reference evidence="1" key="2">
    <citation type="submission" date="2025-09" db="UniProtKB">
        <authorList>
            <consortium name="Ensembl"/>
        </authorList>
    </citation>
    <scope>IDENTIFICATION</scope>
</reference>
<dbReference type="Proteomes" id="UP000694416">
    <property type="component" value="Unplaced"/>
</dbReference>
<evidence type="ECO:0000313" key="2">
    <source>
        <dbReference type="Proteomes" id="UP000694416"/>
    </source>
</evidence>
<proteinExistence type="predicted"/>
<reference evidence="1" key="1">
    <citation type="submission" date="2025-08" db="UniProtKB">
        <authorList>
            <consortium name="Ensembl"/>
        </authorList>
    </citation>
    <scope>IDENTIFICATION</scope>
</reference>
<protein>
    <submittedName>
        <fullName evidence="1">Uncharacterized protein</fullName>
    </submittedName>
</protein>
<name>A0A8C9HRJ1_9PRIM</name>
<evidence type="ECO:0000313" key="1">
    <source>
        <dbReference type="Ensembl" id="ENSPTEP00000023706.1"/>
    </source>
</evidence>